<accession>A0A1D1VRN6</accession>
<dbReference type="EMBL" id="BDGG01000009">
    <property type="protein sequence ID" value="GAV03641.1"/>
    <property type="molecule type" value="Genomic_DNA"/>
</dbReference>
<sequence>MGRKNKVVVSFNDKDRRDYLTGFRKRKDQRRKVAKQKLEKRIDEERKALREARRKSGGMTRAPIPQDVEDLESRVQQEVVDLPTHSVTVTQLENLDLSQKDLFLGFNHGGTIVKLDETEPAHEEGESSKKSAKNRSSRQKSSAKSHKGEETDPKKLKAHERMLAKLSGKNRPRNLRDKDQSGGGRKRKKR</sequence>
<dbReference type="PANTHER" id="PTHR14577:SF0">
    <property type="entry name" value="NUCLEOLAR PROTEIN 12"/>
    <property type="match status" value="1"/>
</dbReference>
<evidence type="ECO:0000256" key="4">
    <source>
        <dbReference type="ARBA" id="ARBA00023054"/>
    </source>
</evidence>
<keyword evidence="4" id="KW-0175">Coiled coil</keyword>
<feature type="compositionally biased region" description="Basic and acidic residues" evidence="6">
    <location>
        <begin position="36"/>
        <end position="51"/>
    </location>
</feature>
<dbReference type="GO" id="GO:0005730">
    <property type="term" value="C:nucleolus"/>
    <property type="evidence" value="ECO:0007669"/>
    <property type="project" value="UniProtKB-SubCell"/>
</dbReference>
<feature type="compositionally biased region" description="Basic residues" evidence="6">
    <location>
        <begin position="130"/>
        <end position="145"/>
    </location>
</feature>
<keyword evidence="5" id="KW-0539">Nucleus</keyword>
<evidence type="ECO:0000256" key="6">
    <source>
        <dbReference type="SAM" id="MobiDB-lite"/>
    </source>
</evidence>
<dbReference type="AlphaFoldDB" id="A0A1D1VRN6"/>
<feature type="compositionally biased region" description="Basic and acidic residues" evidence="6">
    <location>
        <begin position="116"/>
        <end position="129"/>
    </location>
</feature>
<feature type="compositionally biased region" description="Basic residues" evidence="6">
    <location>
        <begin position="24"/>
        <end position="35"/>
    </location>
</feature>
<keyword evidence="8" id="KW-1185">Reference proteome</keyword>
<dbReference type="OrthoDB" id="551633at2759"/>
<evidence type="ECO:0000256" key="5">
    <source>
        <dbReference type="ARBA" id="ARBA00023242"/>
    </source>
</evidence>
<protein>
    <recommendedName>
        <fullName evidence="3">Nucleolar protein 12</fullName>
    </recommendedName>
</protein>
<dbReference type="Proteomes" id="UP000186922">
    <property type="component" value="Unassembled WGS sequence"/>
</dbReference>
<feature type="region of interest" description="Disordered" evidence="6">
    <location>
        <begin position="116"/>
        <end position="190"/>
    </location>
</feature>
<comment type="caution">
    <text evidence="7">The sequence shown here is derived from an EMBL/GenBank/DDBJ whole genome shotgun (WGS) entry which is preliminary data.</text>
</comment>
<evidence type="ECO:0000313" key="8">
    <source>
        <dbReference type="Proteomes" id="UP000186922"/>
    </source>
</evidence>
<comment type="similarity">
    <text evidence="2">Belongs to the RRP17 family.</text>
</comment>
<dbReference type="GO" id="GO:0019843">
    <property type="term" value="F:rRNA binding"/>
    <property type="evidence" value="ECO:0007669"/>
    <property type="project" value="TreeGrafter"/>
</dbReference>
<name>A0A1D1VRN6_RAMVA</name>
<comment type="subcellular location">
    <subcellularLocation>
        <location evidence="1">Nucleus</location>
        <location evidence="1">Nucleolus</location>
    </subcellularLocation>
</comment>
<evidence type="ECO:0000256" key="2">
    <source>
        <dbReference type="ARBA" id="ARBA00007175"/>
    </source>
</evidence>
<dbReference type="InterPro" id="IPR019186">
    <property type="entry name" value="Nucleolar_protein_12"/>
</dbReference>
<dbReference type="STRING" id="947166.A0A1D1VRN6"/>
<evidence type="ECO:0000313" key="7">
    <source>
        <dbReference type="EMBL" id="GAV03641.1"/>
    </source>
</evidence>
<dbReference type="PANTHER" id="PTHR14577">
    <property type="entry name" value="NUCLEOLAR PROTEIN 12"/>
    <property type="match status" value="1"/>
</dbReference>
<evidence type="ECO:0000256" key="1">
    <source>
        <dbReference type="ARBA" id="ARBA00004604"/>
    </source>
</evidence>
<proteinExistence type="inferred from homology"/>
<gene>
    <name evidence="7" type="primary">RvY_14036-1</name>
    <name evidence="7" type="synonym">RvY_14036.1</name>
    <name evidence="7" type="ORF">RvY_14036</name>
</gene>
<dbReference type="Pfam" id="PF09805">
    <property type="entry name" value="Nop25"/>
    <property type="match status" value="1"/>
</dbReference>
<feature type="compositionally biased region" description="Basic and acidic residues" evidence="6">
    <location>
        <begin position="146"/>
        <end position="163"/>
    </location>
</feature>
<organism evidence="7 8">
    <name type="scientific">Ramazzottius varieornatus</name>
    <name type="common">Water bear</name>
    <name type="synonym">Tardigrade</name>
    <dbReference type="NCBI Taxonomy" id="947166"/>
    <lineage>
        <taxon>Eukaryota</taxon>
        <taxon>Metazoa</taxon>
        <taxon>Ecdysozoa</taxon>
        <taxon>Tardigrada</taxon>
        <taxon>Eutardigrada</taxon>
        <taxon>Parachela</taxon>
        <taxon>Hypsibioidea</taxon>
        <taxon>Ramazzottiidae</taxon>
        <taxon>Ramazzottius</taxon>
    </lineage>
</organism>
<feature type="region of interest" description="Disordered" evidence="6">
    <location>
        <begin position="24"/>
        <end position="69"/>
    </location>
</feature>
<reference evidence="7 8" key="1">
    <citation type="journal article" date="2016" name="Nat. Commun.">
        <title>Extremotolerant tardigrade genome and improved radiotolerance of human cultured cells by tardigrade-unique protein.</title>
        <authorList>
            <person name="Hashimoto T."/>
            <person name="Horikawa D.D."/>
            <person name="Saito Y."/>
            <person name="Kuwahara H."/>
            <person name="Kozuka-Hata H."/>
            <person name="Shin-I T."/>
            <person name="Minakuchi Y."/>
            <person name="Ohishi K."/>
            <person name="Motoyama A."/>
            <person name="Aizu T."/>
            <person name="Enomoto A."/>
            <person name="Kondo K."/>
            <person name="Tanaka S."/>
            <person name="Hara Y."/>
            <person name="Koshikawa S."/>
            <person name="Sagara H."/>
            <person name="Miura T."/>
            <person name="Yokobori S."/>
            <person name="Miyagawa K."/>
            <person name="Suzuki Y."/>
            <person name="Kubo T."/>
            <person name="Oyama M."/>
            <person name="Kohara Y."/>
            <person name="Fujiyama A."/>
            <person name="Arakawa K."/>
            <person name="Katayama T."/>
            <person name="Toyoda A."/>
            <person name="Kunieda T."/>
        </authorList>
    </citation>
    <scope>NUCLEOTIDE SEQUENCE [LARGE SCALE GENOMIC DNA]</scope>
    <source>
        <strain evidence="7 8">YOKOZUNA-1</strain>
    </source>
</reference>
<evidence type="ECO:0000256" key="3">
    <source>
        <dbReference type="ARBA" id="ARBA00015520"/>
    </source>
</evidence>